<dbReference type="InterPro" id="IPR002347">
    <property type="entry name" value="SDR_fam"/>
</dbReference>
<evidence type="ECO:0000256" key="10">
    <source>
        <dbReference type="ARBA" id="ARBA00047672"/>
    </source>
</evidence>
<evidence type="ECO:0000256" key="16">
    <source>
        <dbReference type="ARBA" id="ARBA00048535"/>
    </source>
</evidence>
<dbReference type="PROSITE" id="PS00061">
    <property type="entry name" value="ADH_SHORT"/>
    <property type="match status" value="1"/>
</dbReference>
<comment type="catalytic activity">
    <reaction evidence="10">
        <text>resolvin D1 + NAD(+) = 8-oxoresolvin D1 + NADH + H(+)</text>
        <dbReference type="Rhea" id="RHEA:50124"/>
        <dbReference type="ChEBI" id="CHEBI:15378"/>
        <dbReference type="ChEBI" id="CHEBI:57540"/>
        <dbReference type="ChEBI" id="CHEBI:57945"/>
        <dbReference type="ChEBI" id="CHEBI:132079"/>
        <dbReference type="ChEBI" id="CHEBI:132080"/>
    </reaction>
    <physiologicalReaction direction="left-to-right" evidence="10">
        <dbReference type="Rhea" id="RHEA:50125"/>
    </physiologicalReaction>
</comment>
<comment type="function">
    <text evidence="8">Catalyzes the NAD-dependent dehydrogenation (oxidation) of a broad array of hydroxylated polyunsaturated fatty acids (mainly eicosanoids and docosanoids, including prostaglandins, lipoxins and resolvins), yielding their corresponding keto (oxo) metabolites. Decreases the levels of the pro-proliferative prostaglandins such as prostaglandin E2 (whose activity is increased in cancer because of an increase in the expression of cyclooxygenase 2) and generates oxo-fatty acid products that can profoundly influence cell function by abrogating pro-inflammatory cytokine expression. Converts resolvins E1, D1 and D2 to their oxo products, which represents a mode of resolvin inactivation. Resolvin E1 plays important roles during the resolution phase of acute inflammation, while resolvins D1 and D2 have a unique role in obesity-induced adipose inflammation.</text>
</comment>
<keyword evidence="24" id="KW-1185">Reference proteome</keyword>
<dbReference type="InterPro" id="IPR036291">
    <property type="entry name" value="NAD(P)-bd_dom_sf"/>
</dbReference>
<dbReference type="SUPFAM" id="SSF51735">
    <property type="entry name" value="NAD(P)-binding Rossmann-fold domains"/>
    <property type="match status" value="1"/>
</dbReference>
<keyword evidence="2" id="KW-0560">Oxidoreductase</keyword>
<evidence type="ECO:0000256" key="9">
    <source>
        <dbReference type="ARBA" id="ARBA00047325"/>
    </source>
</evidence>
<dbReference type="GO" id="GO:0016404">
    <property type="term" value="F:15-hydroxyprostaglandin dehydrogenase (NAD+) activity"/>
    <property type="evidence" value="ECO:0007669"/>
    <property type="project" value="UniProtKB-EC"/>
</dbReference>
<comment type="catalytic activity">
    <reaction evidence="12">
        <text>15-oxo-(5S,6R)-dihydroxy-(7E,9E,11Z)-eicosatrienoate + NADH + H(+) = (5S,6R,15S)-trihydroxy-(7E,9E,11Z)-eicosatrienoate + NAD(+)</text>
        <dbReference type="Rhea" id="RHEA:41596"/>
        <dbReference type="ChEBI" id="CHEBI:15378"/>
        <dbReference type="ChEBI" id="CHEBI:57540"/>
        <dbReference type="ChEBI" id="CHEBI:57945"/>
        <dbReference type="ChEBI" id="CHEBI:78325"/>
        <dbReference type="ChEBI" id="CHEBI:78329"/>
    </reaction>
    <physiologicalReaction direction="left-to-right" evidence="12">
        <dbReference type="Rhea" id="RHEA:41597"/>
    </physiologicalReaction>
</comment>
<evidence type="ECO:0000256" key="12">
    <source>
        <dbReference type="ARBA" id="ARBA00048140"/>
    </source>
</evidence>
<evidence type="ECO:0000256" key="11">
    <source>
        <dbReference type="ARBA" id="ARBA00048008"/>
    </source>
</evidence>
<evidence type="ECO:0000313" key="23">
    <source>
        <dbReference type="EMBL" id="KAK6192791.1"/>
    </source>
</evidence>
<comment type="catalytic activity">
    <reaction evidence="21">
        <text>resolvin E1 + NAD(+) = 18-oxo-resolvin E1 + NADH + H(+)</text>
        <dbReference type="Rhea" id="RHEA:49244"/>
        <dbReference type="ChEBI" id="CHEBI:15378"/>
        <dbReference type="ChEBI" id="CHEBI:57540"/>
        <dbReference type="ChEBI" id="CHEBI:57945"/>
        <dbReference type="ChEBI" id="CHEBI:91000"/>
        <dbReference type="ChEBI" id="CHEBI:91001"/>
    </reaction>
    <physiologicalReaction direction="left-to-right" evidence="21">
        <dbReference type="Rhea" id="RHEA:49245"/>
    </physiologicalReaction>
</comment>
<dbReference type="Proteomes" id="UP001347796">
    <property type="component" value="Unassembled WGS sequence"/>
</dbReference>
<dbReference type="GO" id="GO:0005737">
    <property type="term" value="C:cytoplasm"/>
    <property type="evidence" value="ECO:0007669"/>
    <property type="project" value="TreeGrafter"/>
</dbReference>
<dbReference type="AlphaFoldDB" id="A0AAN8KBA7"/>
<evidence type="ECO:0000256" key="7">
    <source>
        <dbReference type="ARBA" id="ARBA00042026"/>
    </source>
</evidence>
<evidence type="ECO:0000256" key="8">
    <source>
        <dbReference type="ARBA" id="ARBA00045705"/>
    </source>
</evidence>
<dbReference type="EC" id="1.1.1.232" evidence="4"/>
<sequence length="256" mass="27616">MNLSGKVALITGAAQGLGKAFSESLVSRGAKVCLTDIKVHEGQITTEALKKNFGNDAAFFMKCDVTSEKEFANVFQAIKSRYGRLDILVNNAGIVDEKNWRKLIEINLLSVMQGTQLGIETMSKEHGGNGGVIINISSAAGLTPVFNTPAYCASKFGVVGYTRSLADNLIHLRNGLRFCCLCPAFTDTDIIKFSENSTVSTKEIGDKIIKSVGINKVSTVADGFMELVTDENNNGAVMTVTARDGIQYKYLPKSKL</sequence>
<dbReference type="CDD" id="cd05323">
    <property type="entry name" value="ADH_SDR_c_like"/>
    <property type="match status" value="1"/>
</dbReference>
<dbReference type="PANTHER" id="PTHR44229">
    <property type="entry name" value="15-HYDROXYPROSTAGLANDIN DEHYDROGENASE [NAD(+)]"/>
    <property type="match status" value="1"/>
</dbReference>
<dbReference type="PRINTS" id="PR00081">
    <property type="entry name" value="GDHRDH"/>
</dbReference>
<evidence type="ECO:0000313" key="24">
    <source>
        <dbReference type="Proteomes" id="UP001347796"/>
    </source>
</evidence>
<comment type="catalytic activity">
    <reaction evidence="19">
        <text>resolvin D2 + NAD(+) = 16-oxoresolvin D2 + NADH + H(+)</text>
        <dbReference type="Rhea" id="RHEA:53588"/>
        <dbReference type="ChEBI" id="CHEBI:15378"/>
        <dbReference type="ChEBI" id="CHEBI:57540"/>
        <dbReference type="ChEBI" id="CHEBI:57945"/>
        <dbReference type="ChEBI" id="CHEBI:133367"/>
        <dbReference type="ChEBI" id="CHEBI:137498"/>
    </reaction>
    <physiologicalReaction direction="left-to-right" evidence="19">
        <dbReference type="Rhea" id="RHEA:53589"/>
    </physiologicalReaction>
</comment>
<evidence type="ECO:0000256" key="14">
    <source>
        <dbReference type="ARBA" id="ARBA00048170"/>
    </source>
</evidence>
<evidence type="ECO:0000256" key="22">
    <source>
        <dbReference type="RuleBase" id="RU000363"/>
    </source>
</evidence>
<comment type="similarity">
    <text evidence="1 22">Belongs to the short-chain dehydrogenases/reductases (SDR) family.</text>
</comment>
<comment type="catalytic activity">
    <reaction evidence="13">
        <text>(11R)-hydroxy-(5Z,8Z,12E,14Z)-eicosatetraenoate + NAD(+) = 11-oxo-(5Z,8Z,12E,14Z)-eicosatetraenoate + NADH + H(+)</text>
        <dbReference type="Rhea" id="RHEA:48640"/>
        <dbReference type="ChEBI" id="CHEBI:15378"/>
        <dbReference type="ChEBI" id="CHEBI:57540"/>
        <dbReference type="ChEBI" id="CHEBI:57945"/>
        <dbReference type="ChEBI" id="CHEBI:78836"/>
        <dbReference type="ChEBI" id="CHEBI:90697"/>
    </reaction>
    <physiologicalReaction direction="left-to-right" evidence="13">
        <dbReference type="Rhea" id="RHEA:48641"/>
    </physiologicalReaction>
</comment>
<comment type="caution">
    <text evidence="23">The sequence shown here is derived from an EMBL/GenBank/DDBJ whole genome shotgun (WGS) entry which is preliminary data.</text>
</comment>
<gene>
    <name evidence="23" type="ORF">SNE40_004204</name>
</gene>
<comment type="catalytic activity">
    <reaction evidence="16">
        <text>lipoxin A4 + NAD(+) = 15-oxo-(5S,6R)-dihydroxy-(7E,9E,11Z,13E)-eicosatetraenoate + NADH + H(+)</text>
        <dbReference type="Rhea" id="RHEA:41572"/>
        <dbReference type="ChEBI" id="CHEBI:15378"/>
        <dbReference type="ChEBI" id="CHEBI:57540"/>
        <dbReference type="ChEBI" id="CHEBI:57945"/>
        <dbReference type="ChEBI" id="CHEBI:67026"/>
        <dbReference type="ChEBI" id="CHEBI:78311"/>
    </reaction>
    <physiologicalReaction direction="left-to-right" evidence="16">
        <dbReference type="Rhea" id="RHEA:41573"/>
    </physiologicalReaction>
</comment>
<comment type="catalytic activity">
    <reaction evidence="14">
        <text>resolvin D1 + NAD(+) = 17-oxoresolvin D1 + NADH + H(+)</text>
        <dbReference type="Rhea" id="RHEA:50128"/>
        <dbReference type="ChEBI" id="CHEBI:15378"/>
        <dbReference type="ChEBI" id="CHEBI:57540"/>
        <dbReference type="ChEBI" id="CHEBI:57945"/>
        <dbReference type="ChEBI" id="CHEBI:132079"/>
        <dbReference type="ChEBI" id="CHEBI:132081"/>
    </reaction>
    <physiologicalReaction direction="left-to-right" evidence="14">
        <dbReference type="Rhea" id="RHEA:50129"/>
    </physiologicalReaction>
</comment>
<comment type="catalytic activity">
    <reaction evidence="11">
        <text>14-hydroxy-(4Z,7Z,10Z,12E,16Z,19Z)-docosahexaenoate + NAD(+) = 14-oxo-(4Z,7Z,10Z,12E,16Z,19Z)-docosahexaenoate + NADH + H(+)</text>
        <dbReference type="Rhea" id="RHEA:48952"/>
        <dbReference type="ChEBI" id="CHEBI:15378"/>
        <dbReference type="ChEBI" id="CHEBI:57540"/>
        <dbReference type="ChEBI" id="CHEBI:57945"/>
        <dbReference type="ChEBI" id="CHEBI:90866"/>
        <dbReference type="ChEBI" id="CHEBI:90867"/>
    </reaction>
    <physiologicalReaction direction="left-to-right" evidence="11">
        <dbReference type="Rhea" id="RHEA:48953"/>
    </physiologicalReaction>
</comment>
<dbReference type="EMBL" id="JAZGQO010000002">
    <property type="protein sequence ID" value="KAK6192791.1"/>
    <property type="molecule type" value="Genomic_DNA"/>
</dbReference>
<dbReference type="PANTHER" id="PTHR44229:SF4">
    <property type="entry name" value="15-HYDROXYPROSTAGLANDIN DEHYDROGENASE [NAD(+)]"/>
    <property type="match status" value="1"/>
</dbReference>
<dbReference type="PRINTS" id="PR00080">
    <property type="entry name" value="SDRFAMILY"/>
</dbReference>
<evidence type="ECO:0000256" key="19">
    <source>
        <dbReference type="ARBA" id="ARBA00048921"/>
    </source>
</evidence>
<name>A0AAN8KBA7_PATCE</name>
<protein>
    <recommendedName>
        <fullName evidence="5">15-hydroxyprostaglandin dehydrogenase [NAD(+)]</fullName>
        <ecNumber evidence="3">1.1.1.141</ecNumber>
        <ecNumber evidence="4">1.1.1.232</ecNumber>
    </recommendedName>
    <alternativeName>
        <fullName evidence="7">Eicosanoid/docosanoid dehydrogenase [NAD(+)]</fullName>
    </alternativeName>
    <alternativeName>
        <fullName evidence="6">Prostaglandin dehydrogenase 1</fullName>
    </alternativeName>
</protein>
<evidence type="ECO:0000256" key="5">
    <source>
        <dbReference type="ARBA" id="ARBA00040276"/>
    </source>
</evidence>
<organism evidence="23 24">
    <name type="scientific">Patella caerulea</name>
    <name type="common">Rayed Mediterranean limpet</name>
    <dbReference type="NCBI Taxonomy" id="87958"/>
    <lineage>
        <taxon>Eukaryota</taxon>
        <taxon>Metazoa</taxon>
        <taxon>Spiralia</taxon>
        <taxon>Lophotrochozoa</taxon>
        <taxon>Mollusca</taxon>
        <taxon>Gastropoda</taxon>
        <taxon>Patellogastropoda</taxon>
        <taxon>Patelloidea</taxon>
        <taxon>Patellidae</taxon>
        <taxon>Patella</taxon>
    </lineage>
</organism>
<evidence type="ECO:0000256" key="15">
    <source>
        <dbReference type="ARBA" id="ARBA00048393"/>
    </source>
</evidence>
<dbReference type="Pfam" id="PF00106">
    <property type="entry name" value="adh_short"/>
    <property type="match status" value="1"/>
</dbReference>
<evidence type="ECO:0000256" key="20">
    <source>
        <dbReference type="ARBA" id="ARBA00049151"/>
    </source>
</evidence>
<dbReference type="EC" id="1.1.1.141" evidence="3"/>
<accession>A0AAN8KBA7</accession>
<dbReference type="InterPro" id="IPR020904">
    <property type="entry name" value="Sc_DH/Rdtase_CS"/>
</dbReference>
<reference evidence="23 24" key="1">
    <citation type="submission" date="2024-01" db="EMBL/GenBank/DDBJ databases">
        <title>The genome of the rayed Mediterranean limpet Patella caerulea (Linnaeus, 1758).</title>
        <authorList>
            <person name="Anh-Thu Weber A."/>
            <person name="Halstead-Nussloch G."/>
        </authorList>
    </citation>
    <scope>NUCLEOTIDE SEQUENCE [LARGE SCALE GENOMIC DNA]</scope>
    <source>
        <strain evidence="23">AATW-2023a</strain>
        <tissue evidence="23">Whole specimen</tissue>
    </source>
</reference>
<dbReference type="Gene3D" id="3.40.50.720">
    <property type="entry name" value="NAD(P)-binding Rossmann-like Domain"/>
    <property type="match status" value="1"/>
</dbReference>
<dbReference type="FunFam" id="3.40.50.720:FF:000149">
    <property type="entry name" value="15-hydroxyprostaglandin dehydrogenase [NAD(+)]"/>
    <property type="match status" value="1"/>
</dbReference>
<comment type="catalytic activity">
    <reaction evidence="17">
        <text>prostaglandin A1 + NAD(+) = 15-oxo-prostaglandin A1 + NADH + H(+)</text>
        <dbReference type="Rhea" id="RHEA:41263"/>
        <dbReference type="ChEBI" id="CHEBI:15378"/>
        <dbReference type="ChEBI" id="CHEBI:57398"/>
        <dbReference type="ChEBI" id="CHEBI:57540"/>
        <dbReference type="ChEBI" id="CHEBI:57945"/>
        <dbReference type="ChEBI" id="CHEBI:85072"/>
    </reaction>
    <physiologicalReaction direction="left-to-right" evidence="17">
        <dbReference type="Rhea" id="RHEA:41264"/>
    </physiologicalReaction>
</comment>
<evidence type="ECO:0000256" key="2">
    <source>
        <dbReference type="ARBA" id="ARBA00023002"/>
    </source>
</evidence>
<comment type="catalytic activity">
    <reaction evidence="20">
        <text>(15S)-hydroxy-(5Z,8Z,11Z,13E)-eicosatetraenoate + NAD(+) = 15-oxo-(5Z,8Z,11Z,13E)-eicosatetraenoate + NADH + H(+)</text>
        <dbReference type="Rhea" id="RHEA:23260"/>
        <dbReference type="ChEBI" id="CHEBI:15378"/>
        <dbReference type="ChEBI" id="CHEBI:57409"/>
        <dbReference type="ChEBI" id="CHEBI:57410"/>
        <dbReference type="ChEBI" id="CHEBI:57540"/>
        <dbReference type="ChEBI" id="CHEBI:57945"/>
        <dbReference type="EC" id="1.1.1.232"/>
    </reaction>
    <physiologicalReaction direction="left-to-right" evidence="20">
        <dbReference type="Rhea" id="RHEA:23261"/>
    </physiologicalReaction>
</comment>
<proteinExistence type="inferred from homology"/>
<comment type="catalytic activity">
    <reaction evidence="18">
        <text>prostaglandin E2 + NAD(+) = 15-oxoprostaglandin E2 + NADH + H(+)</text>
        <dbReference type="Rhea" id="RHEA:11876"/>
        <dbReference type="ChEBI" id="CHEBI:15378"/>
        <dbReference type="ChEBI" id="CHEBI:57400"/>
        <dbReference type="ChEBI" id="CHEBI:57540"/>
        <dbReference type="ChEBI" id="CHEBI:57945"/>
        <dbReference type="ChEBI" id="CHEBI:606564"/>
        <dbReference type="EC" id="1.1.1.141"/>
    </reaction>
    <physiologicalReaction direction="left-to-right" evidence="18">
        <dbReference type="Rhea" id="RHEA:11877"/>
    </physiologicalReaction>
</comment>
<evidence type="ECO:0000256" key="17">
    <source>
        <dbReference type="ARBA" id="ARBA00048611"/>
    </source>
</evidence>
<evidence type="ECO:0000256" key="3">
    <source>
        <dbReference type="ARBA" id="ARBA00038968"/>
    </source>
</evidence>
<dbReference type="GO" id="GO:0047034">
    <property type="term" value="F:15-hydroxyicosatetraenoate dehydrogenase activity"/>
    <property type="evidence" value="ECO:0007669"/>
    <property type="project" value="UniProtKB-EC"/>
</dbReference>
<evidence type="ECO:0000256" key="6">
    <source>
        <dbReference type="ARBA" id="ARBA00041812"/>
    </source>
</evidence>
<evidence type="ECO:0000256" key="4">
    <source>
        <dbReference type="ARBA" id="ARBA00039060"/>
    </source>
</evidence>
<evidence type="ECO:0000256" key="13">
    <source>
        <dbReference type="ARBA" id="ARBA00048144"/>
    </source>
</evidence>
<evidence type="ECO:0000256" key="18">
    <source>
        <dbReference type="ARBA" id="ARBA00048739"/>
    </source>
</evidence>
<comment type="catalytic activity">
    <reaction evidence="9">
        <text>prostaglandin E1 + NAD(+) = 15-oxoprostaglandin E1 + NADH + H(+)</text>
        <dbReference type="Rhea" id="RHEA:16477"/>
        <dbReference type="ChEBI" id="CHEBI:15378"/>
        <dbReference type="ChEBI" id="CHEBI:57397"/>
        <dbReference type="ChEBI" id="CHEBI:57401"/>
        <dbReference type="ChEBI" id="CHEBI:57540"/>
        <dbReference type="ChEBI" id="CHEBI:57945"/>
    </reaction>
    <physiologicalReaction direction="left-to-right" evidence="9">
        <dbReference type="Rhea" id="RHEA:16478"/>
    </physiologicalReaction>
</comment>
<evidence type="ECO:0000256" key="1">
    <source>
        <dbReference type="ARBA" id="ARBA00006484"/>
    </source>
</evidence>
<comment type="catalytic activity">
    <reaction evidence="15">
        <text>resolvin D2 + NAD(+) = 7-oxoresolvin D2 + NADH + H(+)</text>
        <dbReference type="Rhea" id="RHEA:53584"/>
        <dbReference type="ChEBI" id="CHEBI:15378"/>
        <dbReference type="ChEBI" id="CHEBI:57540"/>
        <dbReference type="ChEBI" id="CHEBI:57945"/>
        <dbReference type="ChEBI" id="CHEBI:133367"/>
        <dbReference type="ChEBI" id="CHEBI:137497"/>
    </reaction>
    <physiologicalReaction direction="left-to-right" evidence="15">
        <dbReference type="Rhea" id="RHEA:53585"/>
    </physiologicalReaction>
</comment>
<evidence type="ECO:0000256" key="21">
    <source>
        <dbReference type="ARBA" id="ARBA00049188"/>
    </source>
</evidence>